<keyword evidence="2" id="KW-1185">Reference proteome</keyword>
<dbReference type="GeneID" id="76608140"/>
<dbReference type="EMBL" id="CP014864">
    <property type="protein sequence ID" value="AMX02666.1"/>
    <property type="molecule type" value="Genomic_DNA"/>
</dbReference>
<dbReference type="AlphaFoldDB" id="A0A143HME6"/>
<dbReference type="Proteomes" id="UP000076077">
    <property type="component" value="Chromosome"/>
</dbReference>
<name>A0A143HME6_MICTH</name>
<dbReference type="Pfam" id="PF19932">
    <property type="entry name" value="DUF6395"/>
    <property type="match status" value="1"/>
</dbReference>
<evidence type="ECO:0008006" key="3">
    <source>
        <dbReference type="Google" id="ProtNLM"/>
    </source>
</evidence>
<dbReference type="RefSeq" id="WP_067153510.1">
    <property type="nucleotide sequence ID" value="NZ_CP014864.1"/>
</dbReference>
<evidence type="ECO:0000313" key="1">
    <source>
        <dbReference type="EMBL" id="AMX02666.1"/>
    </source>
</evidence>
<dbReference type="InterPro" id="IPR045654">
    <property type="entry name" value="DUF6395"/>
</dbReference>
<dbReference type="KEGG" id="mthd:A3224_08775"/>
<accession>A0A143HME6</accession>
<proteinExistence type="predicted"/>
<dbReference type="OrthoDB" id="9255477at2"/>
<gene>
    <name evidence="1" type="ORF">A3224_08775</name>
</gene>
<sequence length="501" mass="57521">MKVFFNEIENRIWEFSVELEEGESKKAFSFNAGRQEMELQDTSCRFYFDFKPNFPHPDLLALGLLKIFSPFVHRKISFPYPISPAFNDAIKQHYGFFSDTVDENLLPRKSSSGRKAVSFSGGADSVAAASLMPDDTVLIQCCRVKHQNIPLRERWYKVDANKKTLENMPECYSKILVETDFEYLMWNGSYCVYPDNYSFTIPCIFLADHFDIDFIATGDIHAGLTGNETMFNKKFEPNGKALYKAVGLELDSPVKSISEVGTTLINVKTGLHEITTTCAYGEFKKPCMKCIKCFRKYLISAAVGEVSLDEAVLSRFFQHPPVIKFLTNTSRQGIEWIPTLKYIFNKIKNKNPIMRLLEEKVSIYPIDPGYVDKYYSPAVSGLSDVDVKKSVQSKIKNILPSMTDKEESEFQSLNTVKFFEEKKYNAELAEKVREIEFFLAIERYINNRSSEKRIKFNDVNYLVKKYFFLQGDLYPNIISTLASGLYSKVAGRISKILFGRR</sequence>
<organism evidence="1 2">
    <name type="scientific">Microbulbifer thermotolerans</name>
    <dbReference type="NCBI Taxonomy" id="252514"/>
    <lineage>
        <taxon>Bacteria</taxon>
        <taxon>Pseudomonadati</taxon>
        <taxon>Pseudomonadota</taxon>
        <taxon>Gammaproteobacteria</taxon>
        <taxon>Cellvibrionales</taxon>
        <taxon>Microbulbiferaceae</taxon>
        <taxon>Microbulbifer</taxon>
    </lineage>
</organism>
<dbReference type="SUPFAM" id="SSF52402">
    <property type="entry name" value="Adenine nucleotide alpha hydrolases-like"/>
    <property type="match status" value="1"/>
</dbReference>
<protein>
    <recommendedName>
        <fullName evidence="3">7-cyano-7-deazaguanine synthase (Queuosine biosynthesis)</fullName>
    </recommendedName>
</protein>
<evidence type="ECO:0000313" key="2">
    <source>
        <dbReference type="Proteomes" id="UP000076077"/>
    </source>
</evidence>
<reference evidence="2" key="1">
    <citation type="submission" date="2016-03" db="EMBL/GenBank/DDBJ databases">
        <authorList>
            <person name="Lee Y.-S."/>
            <person name="Choi Y.-L."/>
        </authorList>
    </citation>
    <scope>NUCLEOTIDE SEQUENCE [LARGE SCALE GENOMIC DNA]</scope>
    <source>
        <strain evidence="2">DAU221</strain>
    </source>
</reference>